<reference evidence="1" key="1">
    <citation type="submission" date="2023-10" db="EMBL/GenBank/DDBJ databases">
        <title>Mycolicibacterium fortuitum clinical isolates causing pulmonary infections in humans.</title>
        <authorList>
            <person name="Mejia-Ponce P.M."/>
            <person name="Zenteno-Cuevas R."/>
            <person name="Licona-Cassani C."/>
        </authorList>
    </citation>
    <scope>NUCLEOTIDE SEQUENCE</scope>
    <source>
        <strain evidence="1">M8</strain>
    </source>
</reference>
<name>A0AAE4V7B6_MYCFO</name>
<accession>A0AAE4V7B6</accession>
<evidence type="ECO:0000313" key="1">
    <source>
        <dbReference type="EMBL" id="MDV7288745.1"/>
    </source>
</evidence>
<gene>
    <name evidence="1" type="ORF">R4485_01035</name>
</gene>
<dbReference type="EMBL" id="JAWLVV010000001">
    <property type="protein sequence ID" value="MDV7288745.1"/>
    <property type="molecule type" value="Genomic_DNA"/>
</dbReference>
<evidence type="ECO:0000313" key="2">
    <source>
        <dbReference type="Proteomes" id="UP001186041"/>
    </source>
</evidence>
<proteinExistence type="predicted"/>
<dbReference type="RefSeq" id="WP_317721462.1">
    <property type="nucleotide sequence ID" value="NZ_JAWLVK010000001.1"/>
</dbReference>
<comment type="caution">
    <text evidence="1">The sequence shown here is derived from an EMBL/GenBank/DDBJ whole genome shotgun (WGS) entry which is preliminary data.</text>
</comment>
<sequence length="93" mass="9944">MARIAIIVNGTTVMDANVSLRSGDLPNIEELLQPLQNSSDGEFKPWLSVTGGVLGMVILESNLKGSVRDTTITVTSRPDGGDRIPWGISVDYS</sequence>
<dbReference type="AlphaFoldDB" id="A0AAE4V7B6"/>
<protein>
    <submittedName>
        <fullName evidence="1">Uncharacterized protein</fullName>
    </submittedName>
</protein>
<dbReference type="Proteomes" id="UP001186041">
    <property type="component" value="Unassembled WGS sequence"/>
</dbReference>
<organism evidence="1 2">
    <name type="scientific">Mycolicibacterium fortuitum</name>
    <name type="common">Mycobacterium fortuitum</name>
    <dbReference type="NCBI Taxonomy" id="1766"/>
    <lineage>
        <taxon>Bacteria</taxon>
        <taxon>Bacillati</taxon>
        <taxon>Actinomycetota</taxon>
        <taxon>Actinomycetes</taxon>
        <taxon>Mycobacteriales</taxon>
        <taxon>Mycobacteriaceae</taxon>
        <taxon>Mycolicibacterium</taxon>
    </lineage>
</organism>